<dbReference type="EMBL" id="KN833697">
    <property type="protein sequence ID" value="KIK27186.1"/>
    <property type="molecule type" value="Genomic_DNA"/>
</dbReference>
<evidence type="ECO:0000313" key="2">
    <source>
        <dbReference type="EMBL" id="KIK27186.1"/>
    </source>
</evidence>
<organism evidence="2 3">
    <name type="scientific">Pisolithus microcarpus 441</name>
    <dbReference type="NCBI Taxonomy" id="765257"/>
    <lineage>
        <taxon>Eukaryota</taxon>
        <taxon>Fungi</taxon>
        <taxon>Dikarya</taxon>
        <taxon>Basidiomycota</taxon>
        <taxon>Agaricomycotina</taxon>
        <taxon>Agaricomycetes</taxon>
        <taxon>Agaricomycetidae</taxon>
        <taxon>Boletales</taxon>
        <taxon>Sclerodermatineae</taxon>
        <taxon>Pisolithaceae</taxon>
        <taxon>Pisolithus</taxon>
    </lineage>
</organism>
<reference evidence="2 3" key="1">
    <citation type="submission" date="2014-04" db="EMBL/GenBank/DDBJ databases">
        <authorList>
            <consortium name="DOE Joint Genome Institute"/>
            <person name="Kuo A."/>
            <person name="Kohler A."/>
            <person name="Costa M.D."/>
            <person name="Nagy L.G."/>
            <person name="Floudas D."/>
            <person name="Copeland A."/>
            <person name="Barry K.W."/>
            <person name="Cichocki N."/>
            <person name="Veneault-Fourrey C."/>
            <person name="LaButti K."/>
            <person name="Lindquist E.A."/>
            <person name="Lipzen A."/>
            <person name="Lundell T."/>
            <person name="Morin E."/>
            <person name="Murat C."/>
            <person name="Sun H."/>
            <person name="Tunlid A."/>
            <person name="Henrissat B."/>
            <person name="Grigoriev I.V."/>
            <person name="Hibbett D.S."/>
            <person name="Martin F."/>
            <person name="Nordberg H.P."/>
            <person name="Cantor M.N."/>
            <person name="Hua S.X."/>
        </authorList>
    </citation>
    <scope>NUCLEOTIDE SEQUENCE [LARGE SCALE GENOMIC DNA]</scope>
    <source>
        <strain evidence="2 3">441</strain>
    </source>
</reference>
<proteinExistence type="predicted"/>
<evidence type="ECO:0000313" key="3">
    <source>
        <dbReference type="Proteomes" id="UP000054018"/>
    </source>
</evidence>
<dbReference type="AlphaFoldDB" id="A0A0C9ZD15"/>
<dbReference type="HOGENOM" id="CLU_1835913_0_0_1"/>
<dbReference type="Proteomes" id="UP000054018">
    <property type="component" value="Unassembled WGS sequence"/>
</dbReference>
<accession>A0A0C9ZD15</accession>
<gene>
    <name evidence="2" type="ORF">PISMIDRAFT_201275</name>
</gene>
<feature type="region of interest" description="Disordered" evidence="1">
    <location>
        <begin position="38"/>
        <end position="59"/>
    </location>
</feature>
<evidence type="ECO:0000256" key="1">
    <source>
        <dbReference type="SAM" id="MobiDB-lite"/>
    </source>
</evidence>
<name>A0A0C9ZD15_9AGAM</name>
<reference evidence="3" key="2">
    <citation type="submission" date="2015-01" db="EMBL/GenBank/DDBJ databases">
        <title>Evolutionary Origins and Diversification of the Mycorrhizal Mutualists.</title>
        <authorList>
            <consortium name="DOE Joint Genome Institute"/>
            <consortium name="Mycorrhizal Genomics Consortium"/>
            <person name="Kohler A."/>
            <person name="Kuo A."/>
            <person name="Nagy L.G."/>
            <person name="Floudas D."/>
            <person name="Copeland A."/>
            <person name="Barry K.W."/>
            <person name="Cichocki N."/>
            <person name="Veneault-Fourrey C."/>
            <person name="LaButti K."/>
            <person name="Lindquist E.A."/>
            <person name="Lipzen A."/>
            <person name="Lundell T."/>
            <person name="Morin E."/>
            <person name="Murat C."/>
            <person name="Riley R."/>
            <person name="Ohm R."/>
            <person name="Sun H."/>
            <person name="Tunlid A."/>
            <person name="Henrissat B."/>
            <person name="Grigoriev I.V."/>
            <person name="Hibbett D.S."/>
            <person name="Martin F."/>
        </authorList>
    </citation>
    <scope>NUCLEOTIDE SEQUENCE [LARGE SCALE GENOMIC DNA]</scope>
    <source>
        <strain evidence="3">441</strain>
    </source>
</reference>
<keyword evidence="3" id="KW-1185">Reference proteome</keyword>
<protein>
    <submittedName>
        <fullName evidence="2">Uncharacterized protein</fullName>
    </submittedName>
</protein>
<sequence length="140" mass="15744">MQAVGYAMTTKLKKTRRVMAMAMMTDKEMILGRHIPHPVLPPQPQGCGHPSDGPGKGMTCLSRKKRLTILARDRETRGVAACWLRLRERERENVYTYMPQLTGRLRSTETAGLSHGGLHTYRSVVQLGLQVLLVTPIKIH</sequence>